<dbReference type="HOGENOM" id="CLU_2017379_0_0_1"/>
<dbReference type="InterPro" id="IPR047831">
    <property type="entry name" value="GPR180/TMEM145"/>
</dbReference>
<dbReference type="GO" id="GO:0007186">
    <property type="term" value="P:G protein-coupled receptor signaling pathway"/>
    <property type="evidence" value="ECO:0007669"/>
    <property type="project" value="InterPro"/>
</dbReference>
<sequence>MLPLLLTICLCMEFVGVIFNFIHVFKFAFDGSGVELLKVTGNFIDNVAQCLFMLLLLLIVKGWTITRMSLTMKAKIILFTIWGTYTVSIMALFVWNLGNGCIRLIGLMMSFDTVYLTCICKNV</sequence>
<dbReference type="OrthoDB" id="45670at2759"/>
<evidence type="ECO:0000313" key="3">
    <source>
        <dbReference type="EMBL" id="ELT95258.1"/>
    </source>
</evidence>
<reference evidence="5" key="1">
    <citation type="submission" date="2012-12" db="EMBL/GenBank/DDBJ databases">
        <authorList>
            <person name="Hellsten U."/>
            <person name="Grimwood J."/>
            <person name="Chapman J.A."/>
            <person name="Shapiro H."/>
            <person name="Aerts A."/>
            <person name="Otillar R.P."/>
            <person name="Terry A.Y."/>
            <person name="Boore J.L."/>
            <person name="Simakov O."/>
            <person name="Marletaz F."/>
            <person name="Cho S.-J."/>
            <person name="Edsinger-Gonzales E."/>
            <person name="Havlak P."/>
            <person name="Kuo D.-H."/>
            <person name="Larsson T."/>
            <person name="Lv J."/>
            <person name="Arendt D."/>
            <person name="Savage R."/>
            <person name="Osoegawa K."/>
            <person name="de Jong P."/>
            <person name="Lindberg D.R."/>
            <person name="Seaver E.C."/>
            <person name="Weisblat D.A."/>
            <person name="Putnam N.H."/>
            <person name="Grigoriev I.V."/>
            <person name="Rokhsar D.S."/>
        </authorList>
    </citation>
    <scope>NUCLEOTIDE SEQUENCE</scope>
    <source>
        <strain evidence="5">I ESC-2004</strain>
    </source>
</reference>
<feature type="transmembrane region" description="Helical" evidence="1">
    <location>
        <begin position="46"/>
        <end position="64"/>
    </location>
</feature>
<reference evidence="4" key="3">
    <citation type="submission" date="2015-06" db="UniProtKB">
        <authorList>
            <consortium name="EnsemblMetazoa"/>
        </authorList>
    </citation>
    <scope>IDENTIFICATION</scope>
</reference>
<proteinExistence type="predicted"/>
<keyword evidence="1" id="KW-0472">Membrane</keyword>
<dbReference type="EnsemblMetazoa" id="CapteT213971">
    <property type="protein sequence ID" value="CapteP213971"/>
    <property type="gene ID" value="CapteG213971"/>
</dbReference>
<evidence type="ECO:0000259" key="2">
    <source>
        <dbReference type="Pfam" id="PF10192"/>
    </source>
</evidence>
<dbReference type="EMBL" id="AMQN01011905">
    <property type="status" value="NOT_ANNOTATED_CDS"/>
    <property type="molecule type" value="Genomic_DNA"/>
</dbReference>
<dbReference type="EMBL" id="KB309179">
    <property type="protein sequence ID" value="ELT95258.1"/>
    <property type="molecule type" value="Genomic_DNA"/>
</dbReference>
<reference evidence="3 5" key="2">
    <citation type="journal article" date="2013" name="Nature">
        <title>Insights into bilaterian evolution from three spiralian genomes.</title>
        <authorList>
            <person name="Simakov O."/>
            <person name="Marletaz F."/>
            <person name="Cho S.J."/>
            <person name="Edsinger-Gonzales E."/>
            <person name="Havlak P."/>
            <person name="Hellsten U."/>
            <person name="Kuo D.H."/>
            <person name="Larsson T."/>
            <person name="Lv J."/>
            <person name="Arendt D."/>
            <person name="Savage R."/>
            <person name="Osoegawa K."/>
            <person name="de Jong P."/>
            <person name="Grimwood J."/>
            <person name="Chapman J.A."/>
            <person name="Shapiro H."/>
            <person name="Aerts A."/>
            <person name="Otillar R.P."/>
            <person name="Terry A.Y."/>
            <person name="Boore J.L."/>
            <person name="Grigoriev I.V."/>
            <person name="Lindberg D.R."/>
            <person name="Seaver E.C."/>
            <person name="Weisblat D.A."/>
            <person name="Putnam N.H."/>
            <person name="Rokhsar D.S."/>
        </authorList>
    </citation>
    <scope>NUCLEOTIDE SEQUENCE</scope>
    <source>
        <strain evidence="3 5">I ESC-2004</strain>
    </source>
</reference>
<evidence type="ECO:0000313" key="4">
    <source>
        <dbReference type="EnsemblMetazoa" id="CapteP213971"/>
    </source>
</evidence>
<dbReference type="PANTHER" id="PTHR23252">
    <property type="entry name" value="INTIMAL THICKNESS RECEPTOR-RELATED"/>
    <property type="match status" value="1"/>
</dbReference>
<evidence type="ECO:0000256" key="1">
    <source>
        <dbReference type="SAM" id="Phobius"/>
    </source>
</evidence>
<organism evidence="3">
    <name type="scientific">Capitella teleta</name>
    <name type="common">Polychaete worm</name>
    <dbReference type="NCBI Taxonomy" id="283909"/>
    <lineage>
        <taxon>Eukaryota</taxon>
        <taxon>Metazoa</taxon>
        <taxon>Spiralia</taxon>
        <taxon>Lophotrochozoa</taxon>
        <taxon>Annelida</taxon>
        <taxon>Polychaeta</taxon>
        <taxon>Sedentaria</taxon>
        <taxon>Scolecida</taxon>
        <taxon>Capitellidae</taxon>
        <taxon>Capitella</taxon>
    </lineage>
</organism>
<keyword evidence="1" id="KW-1133">Transmembrane helix</keyword>
<dbReference type="PANTHER" id="PTHR23252:SF43">
    <property type="entry name" value="INTIMAL THICKNESS RELATED RECEPTOR IRP DOMAIN-CONTAINING PROTEIN"/>
    <property type="match status" value="1"/>
</dbReference>
<dbReference type="AlphaFoldDB" id="R7TN19"/>
<feature type="transmembrane region" description="Helical" evidence="1">
    <location>
        <begin position="76"/>
        <end position="96"/>
    </location>
</feature>
<dbReference type="OMA" id="TRIELSW"/>
<feature type="domain" description="GPR180/TMEM145 transmembrane" evidence="2">
    <location>
        <begin position="5"/>
        <end position="96"/>
    </location>
</feature>
<evidence type="ECO:0000313" key="5">
    <source>
        <dbReference type="Proteomes" id="UP000014760"/>
    </source>
</evidence>
<accession>R7TN19</accession>
<gene>
    <name evidence="3" type="ORF">CAPTEDRAFT_213971</name>
</gene>
<feature type="transmembrane region" description="Helical" evidence="1">
    <location>
        <begin position="5"/>
        <end position="26"/>
    </location>
</feature>
<keyword evidence="1" id="KW-0812">Transmembrane</keyword>
<name>R7TN19_CAPTE</name>
<dbReference type="Pfam" id="PF10192">
    <property type="entry name" value="GPR180-TMEM145_TM"/>
    <property type="match status" value="1"/>
</dbReference>
<protein>
    <recommendedName>
        <fullName evidence="2">GPR180/TMEM145 transmembrane domain-containing protein</fullName>
    </recommendedName>
</protein>
<keyword evidence="5" id="KW-1185">Reference proteome</keyword>
<dbReference type="GO" id="GO:0019236">
    <property type="term" value="P:response to pheromone"/>
    <property type="evidence" value="ECO:0007669"/>
    <property type="project" value="InterPro"/>
</dbReference>
<dbReference type="InterPro" id="IPR019336">
    <property type="entry name" value="GPR180/TMEM145_TM"/>
</dbReference>
<dbReference type="Proteomes" id="UP000014760">
    <property type="component" value="Unassembled WGS sequence"/>
</dbReference>